<gene>
    <name evidence="35" type="ORF">PoB_006130600</name>
</gene>
<evidence type="ECO:0000256" key="30">
    <source>
        <dbReference type="ARBA" id="ARBA00071303"/>
    </source>
</evidence>
<dbReference type="InterPro" id="IPR050960">
    <property type="entry name" value="AB_hydrolase_4_sf"/>
</dbReference>
<dbReference type="InterPro" id="IPR000073">
    <property type="entry name" value="AB_hydrolase_1"/>
</dbReference>
<evidence type="ECO:0000256" key="21">
    <source>
        <dbReference type="ARBA" id="ARBA00051164"/>
    </source>
</evidence>
<evidence type="ECO:0000256" key="24">
    <source>
        <dbReference type="ARBA" id="ARBA00052144"/>
    </source>
</evidence>
<evidence type="ECO:0000256" key="20">
    <source>
        <dbReference type="ARBA" id="ARBA00050674"/>
    </source>
</evidence>
<evidence type="ECO:0000256" key="5">
    <source>
        <dbReference type="ARBA" id="ARBA00022692"/>
    </source>
</evidence>
<evidence type="ECO:0000256" key="28">
    <source>
        <dbReference type="ARBA" id="ARBA00052894"/>
    </source>
</evidence>
<evidence type="ECO:0000256" key="33">
    <source>
        <dbReference type="SAM" id="MobiDB-lite"/>
    </source>
</evidence>
<comment type="catalytic activity">
    <reaction evidence="18">
        <text>1-tetradecanoyl-2-(4Z,7Z,10Z,13Z,16Z,19Z-docosahexaenoyl)-sn-glycero-3-phosphocholine + H2O = 2-(4Z,7Z,10Z,13Z,16Z,19Z-docosahexaenoyl)-sn-glycero-3-phosphocholine + tetradecanoate + H(+)</text>
        <dbReference type="Rhea" id="RHEA:54400"/>
        <dbReference type="ChEBI" id="CHEBI:15377"/>
        <dbReference type="ChEBI" id="CHEBI:15378"/>
        <dbReference type="ChEBI" id="CHEBI:30807"/>
        <dbReference type="ChEBI" id="CHEBI:76085"/>
        <dbReference type="ChEBI" id="CHEBI:86162"/>
    </reaction>
    <physiologicalReaction direction="left-to-right" evidence="18">
        <dbReference type="Rhea" id="RHEA:54401"/>
    </physiologicalReaction>
</comment>
<comment type="catalytic activity">
    <reaction evidence="23">
        <text>1-octadecanoyl-2-acetyl-sn-glycero-3-phosphocholine + H2O = 1-octadecanoyl-sn-glycero-3-phosphocholine + acetate + H(+)</text>
        <dbReference type="Rhea" id="RHEA:54408"/>
        <dbReference type="ChEBI" id="CHEBI:15377"/>
        <dbReference type="ChEBI" id="CHEBI:15378"/>
        <dbReference type="ChEBI" id="CHEBI:30089"/>
        <dbReference type="ChEBI" id="CHEBI:73858"/>
        <dbReference type="ChEBI" id="CHEBI:75220"/>
    </reaction>
    <physiologicalReaction direction="left-to-right" evidence="23">
        <dbReference type="Rhea" id="RHEA:54409"/>
    </physiologicalReaction>
</comment>
<comment type="catalytic activity">
    <reaction evidence="16">
        <text>1,2-ditetradecanoyl-sn-glycero-3-phosphocholine + H2O = 1-tetradecanoyl-sn-glycero-3-phosphocholine + tetradecanoate + H(+)</text>
        <dbReference type="Rhea" id="RHEA:54456"/>
        <dbReference type="ChEBI" id="CHEBI:15377"/>
        <dbReference type="ChEBI" id="CHEBI:15378"/>
        <dbReference type="ChEBI" id="CHEBI:30807"/>
        <dbReference type="ChEBI" id="CHEBI:45240"/>
        <dbReference type="ChEBI" id="CHEBI:64489"/>
    </reaction>
    <physiologicalReaction direction="left-to-right" evidence="16">
        <dbReference type="Rhea" id="RHEA:54457"/>
    </physiologicalReaction>
</comment>
<comment type="catalytic activity">
    <reaction evidence="28">
        <text>1,2-ditetradecanoyl-sn-glycero-3-phosphocholine + H2O = 2-tetradecanoyl-sn-glycero-3-phosphocholine + tetradecanoate + H(+)</text>
        <dbReference type="Rhea" id="RHEA:54404"/>
        <dbReference type="ChEBI" id="CHEBI:15377"/>
        <dbReference type="ChEBI" id="CHEBI:15378"/>
        <dbReference type="ChEBI" id="CHEBI:30807"/>
        <dbReference type="ChEBI" id="CHEBI:45240"/>
        <dbReference type="ChEBI" id="CHEBI:131738"/>
    </reaction>
    <physiologicalReaction direction="left-to-right" evidence="28">
        <dbReference type="Rhea" id="RHEA:54405"/>
    </physiologicalReaction>
</comment>
<dbReference type="GO" id="GO:0004623">
    <property type="term" value="F:phospholipase A2 activity"/>
    <property type="evidence" value="ECO:0007669"/>
    <property type="project" value="UniProtKB-EC"/>
</dbReference>
<keyword evidence="8" id="KW-1133">Transmembrane helix</keyword>
<dbReference type="GO" id="GO:0008126">
    <property type="term" value="F:acetylesterase activity"/>
    <property type="evidence" value="ECO:0007669"/>
    <property type="project" value="TreeGrafter"/>
</dbReference>
<dbReference type="GO" id="GO:0016020">
    <property type="term" value="C:membrane"/>
    <property type="evidence" value="ECO:0007669"/>
    <property type="project" value="UniProtKB-SubCell"/>
</dbReference>
<dbReference type="Proteomes" id="UP000735302">
    <property type="component" value="Unassembled WGS sequence"/>
</dbReference>
<keyword evidence="4" id="KW-0719">Serine esterase</keyword>
<comment type="catalytic activity">
    <reaction evidence="19">
        <text>1-O-hexadecyl-2-nonadioyl-sn-glycero-3-phosphocholine + H2O = nonanedioate + 1-O-hexadecyl-sn-glycero-3-phosphocholine + H(+)</text>
        <dbReference type="Rhea" id="RHEA:54552"/>
        <dbReference type="ChEBI" id="CHEBI:15377"/>
        <dbReference type="ChEBI" id="CHEBI:15378"/>
        <dbReference type="ChEBI" id="CHEBI:64496"/>
        <dbReference type="ChEBI" id="CHEBI:78208"/>
        <dbReference type="ChEBI" id="CHEBI:138269"/>
    </reaction>
    <physiologicalReaction direction="left-to-right" evidence="19">
        <dbReference type="Rhea" id="RHEA:54553"/>
    </physiologicalReaction>
</comment>
<comment type="catalytic activity">
    <reaction evidence="13">
        <text>1-hexadecanoyl-2-(5-oxopentanoyl)-sn-glycero-3-phosphocholine + H2O = 5-oxopentanoate + 1-hexadecanoyl-sn-glycero-3-phosphocholine + H(+)</text>
        <dbReference type="Rhea" id="RHEA:40483"/>
        <dbReference type="ChEBI" id="CHEBI:15377"/>
        <dbReference type="ChEBI" id="CHEBI:15378"/>
        <dbReference type="ChEBI" id="CHEBI:16120"/>
        <dbReference type="ChEBI" id="CHEBI:72998"/>
        <dbReference type="ChEBI" id="CHEBI:77890"/>
    </reaction>
    <physiologicalReaction direction="left-to-right" evidence="13">
        <dbReference type="Rhea" id="RHEA:40484"/>
    </physiologicalReaction>
</comment>
<keyword evidence="6" id="KW-0378">Hydrolase</keyword>
<evidence type="ECO:0000256" key="16">
    <source>
        <dbReference type="ARBA" id="ARBA00050145"/>
    </source>
</evidence>
<evidence type="ECO:0000256" key="22">
    <source>
        <dbReference type="ARBA" id="ARBA00051705"/>
    </source>
</evidence>
<keyword evidence="7" id="KW-0735">Signal-anchor</keyword>
<evidence type="ECO:0000256" key="18">
    <source>
        <dbReference type="ARBA" id="ARBA00050195"/>
    </source>
</evidence>
<evidence type="ECO:0000256" key="19">
    <source>
        <dbReference type="ARBA" id="ARBA00050276"/>
    </source>
</evidence>
<comment type="caution">
    <text evidence="35">The sequence shown here is derived from an EMBL/GenBank/DDBJ whole genome shotgun (WGS) entry which is preliminary data.</text>
</comment>
<dbReference type="GO" id="GO:0006650">
    <property type="term" value="P:glycerophospholipid metabolic process"/>
    <property type="evidence" value="ECO:0007669"/>
    <property type="project" value="UniProtKB-ARBA"/>
</dbReference>
<dbReference type="GO" id="GO:0051792">
    <property type="term" value="P:medium-chain fatty acid biosynthetic process"/>
    <property type="evidence" value="ECO:0007669"/>
    <property type="project" value="TreeGrafter"/>
</dbReference>
<evidence type="ECO:0000259" key="34">
    <source>
        <dbReference type="Pfam" id="PF00561"/>
    </source>
</evidence>
<evidence type="ECO:0000256" key="26">
    <source>
        <dbReference type="ARBA" id="ARBA00052747"/>
    </source>
</evidence>
<keyword evidence="10" id="KW-0472">Membrane</keyword>
<dbReference type="EMBL" id="BLXT01006933">
    <property type="protein sequence ID" value="GFO34801.1"/>
    <property type="molecule type" value="Genomic_DNA"/>
</dbReference>
<accession>A0AAV4CST0</accession>
<dbReference type="PANTHER" id="PTHR10794:SF63">
    <property type="entry name" value="ALPHA_BETA HYDROLASE 1, ISOFORM A"/>
    <property type="match status" value="1"/>
</dbReference>
<evidence type="ECO:0000256" key="6">
    <source>
        <dbReference type="ARBA" id="ARBA00022801"/>
    </source>
</evidence>
<proteinExistence type="inferred from homology"/>
<evidence type="ECO:0000256" key="13">
    <source>
        <dbReference type="ARBA" id="ARBA00047611"/>
    </source>
</evidence>
<dbReference type="InterPro" id="IPR012020">
    <property type="entry name" value="ABHD4"/>
</dbReference>
<evidence type="ECO:0000256" key="1">
    <source>
        <dbReference type="ARBA" id="ARBA00004606"/>
    </source>
</evidence>
<comment type="catalytic activity">
    <reaction evidence="17">
        <text>1-octadecanoyl-2-nonanoyl-sn-glycero-3-phosphocholine + H2O = nonanoate + 1-octadecanoyl-sn-glycero-3-phosphocholine + H(+)</text>
        <dbReference type="Rhea" id="RHEA:54472"/>
        <dbReference type="ChEBI" id="CHEBI:15377"/>
        <dbReference type="ChEBI" id="CHEBI:15378"/>
        <dbReference type="ChEBI" id="CHEBI:32361"/>
        <dbReference type="ChEBI" id="CHEBI:73858"/>
        <dbReference type="ChEBI" id="CHEBI:138214"/>
    </reaction>
    <physiologicalReaction direction="left-to-right" evidence="17">
        <dbReference type="Rhea" id="RHEA:54473"/>
    </physiologicalReaction>
</comment>
<comment type="catalytic activity">
    <reaction evidence="22">
        <text>1-tetradecanoyl-2-(9Z,12Z-octadecadienoyl)-sn-glycero-3-phosphocholine + H2O = 1-tetradecanoyl-sn-glycero-3-phosphocholine + (9Z,12Z)-octadecadienoate + H(+)</text>
        <dbReference type="Rhea" id="RHEA:54392"/>
        <dbReference type="ChEBI" id="CHEBI:15377"/>
        <dbReference type="ChEBI" id="CHEBI:15378"/>
        <dbReference type="ChEBI" id="CHEBI:30245"/>
        <dbReference type="ChEBI" id="CHEBI:64489"/>
        <dbReference type="ChEBI" id="CHEBI:86094"/>
    </reaction>
    <physiologicalReaction direction="left-to-right" evidence="22">
        <dbReference type="Rhea" id="RHEA:54393"/>
    </physiologicalReaction>
</comment>
<comment type="catalytic activity">
    <reaction evidence="20">
        <text>1-octadecanoyl-2-pentanoyl-sn-glycero-3-phosphocholine + H2O = pentanoate + 1-octadecanoyl-sn-glycero-3-phosphocholine + H(+)</text>
        <dbReference type="Rhea" id="RHEA:54460"/>
        <dbReference type="ChEBI" id="CHEBI:15377"/>
        <dbReference type="ChEBI" id="CHEBI:15378"/>
        <dbReference type="ChEBI" id="CHEBI:31011"/>
        <dbReference type="ChEBI" id="CHEBI:73858"/>
        <dbReference type="ChEBI" id="CHEBI:138211"/>
    </reaction>
    <physiologicalReaction direction="left-to-right" evidence="20">
        <dbReference type="Rhea" id="RHEA:54461"/>
    </physiologicalReaction>
</comment>
<evidence type="ECO:0000256" key="10">
    <source>
        <dbReference type="ARBA" id="ARBA00023136"/>
    </source>
</evidence>
<evidence type="ECO:0000256" key="23">
    <source>
        <dbReference type="ARBA" id="ARBA00052087"/>
    </source>
</evidence>
<comment type="catalytic activity">
    <reaction evidence="21">
        <text>1-tetradecanoyl-2-(5Z,8Z,11Z,14Z-eicosatetraenoyl)-sn-glycero-3-phosphocholine + H2O = 2-(5Z,8Z,11Z,14Z)-eicosatetraenoyl-sn-glycero-3-phosphocholine + tetradecanoate + H(+)</text>
        <dbReference type="Rhea" id="RHEA:54396"/>
        <dbReference type="ChEBI" id="CHEBI:15377"/>
        <dbReference type="ChEBI" id="CHEBI:15378"/>
        <dbReference type="ChEBI" id="CHEBI:30807"/>
        <dbReference type="ChEBI" id="CHEBI:76079"/>
        <dbReference type="ChEBI" id="CHEBI:86102"/>
    </reaction>
    <physiologicalReaction direction="left-to-right" evidence="21">
        <dbReference type="Rhea" id="RHEA:54397"/>
    </physiologicalReaction>
</comment>
<evidence type="ECO:0000256" key="9">
    <source>
        <dbReference type="ARBA" id="ARBA00023098"/>
    </source>
</evidence>
<evidence type="ECO:0000256" key="4">
    <source>
        <dbReference type="ARBA" id="ARBA00022487"/>
    </source>
</evidence>
<evidence type="ECO:0000256" key="8">
    <source>
        <dbReference type="ARBA" id="ARBA00022989"/>
    </source>
</evidence>
<evidence type="ECO:0000256" key="14">
    <source>
        <dbReference type="ARBA" id="ARBA00048288"/>
    </source>
</evidence>
<evidence type="ECO:0000256" key="7">
    <source>
        <dbReference type="ARBA" id="ARBA00022968"/>
    </source>
</evidence>
<feature type="active site" description="Charge relay system" evidence="32">
    <location>
        <position position="249"/>
    </location>
</feature>
<comment type="catalytic activity">
    <reaction evidence="26">
        <text>1-octadecanoyl-2-octanoyl-sn-glycero-3-phosphocholine + H2O = 1-octadecanoyl-sn-glycero-3-phosphocholine + octanoate + H(+)</text>
        <dbReference type="Rhea" id="RHEA:54468"/>
        <dbReference type="ChEBI" id="CHEBI:15377"/>
        <dbReference type="ChEBI" id="CHEBI:15378"/>
        <dbReference type="ChEBI" id="CHEBI:25646"/>
        <dbReference type="ChEBI" id="CHEBI:73858"/>
        <dbReference type="ChEBI" id="CHEBI:138213"/>
    </reaction>
    <physiologicalReaction direction="left-to-right" evidence="26">
        <dbReference type="Rhea" id="RHEA:54469"/>
    </physiologicalReaction>
</comment>
<evidence type="ECO:0000313" key="36">
    <source>
        <dbReference type="Proteomes" id="UP000735302"/>
    </source>
</evidence>
<comment type="function">
    <text evidence="29">Phospholipase that may play a role in phospholipids remodeling. May selectively cleave myristate (C14)-containing phosphatidylcholines through its predominant phospholipase 1 activity, cleaving preferentially acyl groups in sn1 position. In parallel, may have a minor phospholipase 2 activity acting on acyl groups in position sn2. In addition to (C14)-containing phosphatidylcholines, may also act on other medium-chain-containing and oxidatively truncated phospholipids.</text>
</comment>
<dbReference type="PANTHER" id="PTHR10794">
    <property type="entry name" value="ABHYDROLASE DOMAIN-CONTAINING PROTEIN"/>
    <property type="match status" value="1"/>
</dbReference>
<dbReference type="SUPFAM" id="SSF53474">
    <property type="entry name" value="alpha/beta-Hydrolases"/>
    <property type="match status" value="1"/>
</dbReference>
<evidence type="ECO:0000256" key="27">
    <source>
        <dbReference type="ARBA" id="ARBA00052808"/>
    </source>
</evidence>
<name>A0AAV4CST0_9GAST</name>
<reference evidence="35 36" key="1">
    <citation type="journal article" date="2021" name="Elife">
        <title>Chloroplast acquisition without the gene transfer in kleptoplastic sea slugs, Plakobranchus ocellatus.</title>
        <authorList>
            <person name="Maeda T."/>
            <person name="Takahashi S."/>
            <person name="Yoshida T."/>
            <person name="Shimamura S."/>
            <person name="Takaki Y."/>
            <person name="Nagai Y."/>
            <person name="Toyoda A."/>
            <person name="Suzuki Y."/>
            <person name="Arimoto A."/>
            <person name="Ishii H."/>
            <person name="Satoh N."/>
            <person name="Nishiyama T."/>
            <person name="Hasebe M."/>
            <person name="Maruyama T."/>
            <person name="Minagawa J."/>
            <person name="Obokata J."/>
            <person name="Shigenobu S."/>
        </authorList>
    </citation>
    <scope>NUCLEOTIDE SEQUENCE [LARGE SCALE GENOMIC DNA]</scope>
</reference>
<evidence type="ECO:0000256" key="15">
    <source>
        <dbReference type="ARBA" id="ARBA00048471"/>
    </source>
</evidence>
<comment type="catalytic activity">
    <reaction evidence="15">
        <text>1-hexadecanoyl-2-glutaroyl-sn-glycero-3-phosphocholine + H2O = glutarate + 1-hexadecanoyl-sn-glycero-3-phosphocholine + H(+)</text>
        <dbReference type="Rhea" id="RHEA:41159"/>
        <dbReference type="ChEBI" id="CHEBI:15377"/>
        <dbReference type="ChEBI" id="CHEBI:15378"/>
        <dbReference type="ChEBI" id="CHEBI:30921"/>
        <dbReference type="ChEBI" id="CHEBI:72998"/>
        <dbReference type="ChEBI" id="CHEBI:77756"/>
    </reaction>
    <physiologicalReaction direction="left-to-right" evidence="15">
        <dbReference type="Rhea" id="RHEA:41160"/>
    </physiologicalReaction>
</comment>
<evidence type="ECO:0000256" key="11">
    <source>
        <dbReference type="ARBA" id="ARBA00023264"/>
    </source>
</evidence>
<dbReference type="EC" id="3.1.1.4" evidence="3"/>
<keyword evidence="11" id="KW-1208">Phospholipid metabolism</keyword>
<dbReference type="InterPro" id="IPR029058">
    <property type="entry name" value="AB_hydrolase_fold"/>
</dbReference>
<keyword evidence="36" id="KW-1185">Reference proteome</keyword>
<evidence type="ECO:0000256" key="32">
    <source>
        <dbReference type="PIRSR" id="PIRSR005211-1"/>
    </source>
</evidence>
<evidence type="ECO:0000256" key="12">
    <source>
        <dbReference type="ARBA" id="ARBA00023422"/>
    </source>
</evidence>
<comment type="catalytic activity">
    <reaction evidence="24">
        <text>1-tetradecanoyl-2-(9Z,12Z-octadecadienoyl)-sn-glycero-3-phosphocholine + H2O = 2-(9Z,12Z-octadecadienoyl)-sn-glycero-3-phosphocholine + tetradecanoate + H(+)</text>
        <dbReference type="Rhea" id="RHEA:54388"/>
        <dbReference type="ChEBI" id="CHEBI:15377"/>
        <dbReference type="ChEBI" id="CHEBI:15378"/>
        <dbReference type="ChEBI" id="CHEBI:30807"/>
        <dbReference type="ChEBI" id="CHEBI:76084"/>
        <dbReference type="ChEBI" id="CHEBI:86094"/>
    </reaction>
    <physiologicalReaction direction="left-to-right" evidence="24">
        <dbReference type="Rhea" id="RHEA:54389"/>
    </physiologicalReaction>
</comment>
<feature type="active site" description="Charge relay system" evidence="32">
    <location>
        <position position="377"/>
    </location>
</feature>
<feature type="domain" description="AB hydrolase-1" evidence="34">
    <location>
        <begin position="169"/>
        <end position="412"/>
    </location>
</feature>
<evidence type="ECO:0000256" key="31">
    <source>
        <dbReference type="ARBA" id="ARBA00082158"/>
    </source>
</evidence>
<comment type="catalytic activity">
    <reaction evidence="25">
        <text>1-octadecanoyl-2-hexanoyl-sn-glycero-3-phosphocholine + H2O = hexanoate + 1-octadecanoyl-sn-glycero-3-phosphocholine + H(+)</text>
        <dbReference type="Rhea" id="RHEA:54464"/>
        <dbReference type="ChEBI" id="CHEBI:15377"/>
        <dbReference type="ChEBI" id="CHEBI:15378"/>
        <dbReference type="ChEBI" id="CHEBI:17120"/>
        <dbReference type="ChEBI" id="CHEBI:73858"/>
        <dbReference type="ChEBI" id="CHEBI:138212"/>
    </reaction>
    <physiologicalReaction direction="left-to-right" evidence="25">
        <dbReference type="Rhea" id="RHEA:54465"/>
    </physiologicalReaction>
</comment>
<comment type="catalytic activity">
    <reaction evidence="27">
        <text>1-hexadecanoyl-2-nonadioyl-sn-glycero-3-phosphocholine + H2O = nonanedioate + 1-hexadecanoyl-sn-glycero-3-phosphocholine + H(+)</text>
        <dbReference type="Rhea" id="RHEA:41388"/>
        <dbReference type="ChEBI" id="CHEBI:15377"/>
        <dbReference type="ChEBI" id="CHEBI:15378"/>
        <dbReference type="ChEBI" id="CHEBI:72998"/>
        <dbReference type="ChEBI" id="CHEBI:78207"/>
        <dbReference type="ChEBI" id="CHEBI:78208"/>
    </reaction>
    <physiologicalReaction direction="left-to-right" evidence="27">
        <dbReference type="Rhea" id="RHEA:41389"/>
    </physiologicalReaction>
</comment>
<comment type="similarity">
    <text evidence="2">Belongs to the AB hydrolase superfamily. AB hydrolase 4 family.</text>
</comment>
<keyword evidence="5" id="KW-0812">Transmembrane</keyword>
<comment type="catalytic activity">
    <reaction evidence="12">
        <text>a 1,2-diacyl-sn-glycero-3-phosphocholine + H2O = a 1-acyl-sn-glycero-3-phosphocholine + a fatty acid + H(+)</text>
        <dbReference type="Rhea" id="RHEA:15801"/>
        <dbReference type="ChEBI" id="CHEBI:15377"/>
        <dbReference type="ChEBI" id="CHEBI:15378"/>
        <dbReference type="ChEBI" id="CHEBI:28868"/>
        <dbReference type="ChEBI" id="CHEBI:57643"/>
        <dbReference type="ChEBI" id="CHEBI:58168"/>
        <dbReference type="EC" id="3.1.1.4"/>
    </reaction>
    <physiologicalReaction direction="left-to-right" evidence="12">
        <dbReference type="Rhea" id="RHEA:15802"/>
    </physiologicalReaction>
</comment>
<dbReference type="PIRSF" id="PIRSF005211">
    <property type="entry name" value="Ab_hydro_YheT"/>
    <property type="match status" value="1"/>
</dbReference>
<evidence type="ECO:0000256" key="25">
    <source>
        <dbReference type="ARBA" id="ARBA00052588"/>
    </source>
</evidence>
<feature type="active site" description="Charge relay system" evidence="32">
    <location>
        <position position="406"/>
    </location>
</feature>
<dbReference type="GO" id="GO:0047372">
    <property type="term" value="F:monoacylglycerol lipase activity"/>
    <property type="evidence" value="ECO:0007669"/>
    <property type="project" value="TreeGrafter"/>
</dbReference>
<dbReference type="Pfam" id="PF00561">
    <property type="entry name" value="Abhydrolase_1"/>
    <property type="match status" value="1"/>
</dbReference>
<dbReference type="GO" id="GO:0051793">
    <property type="term" value="P:medium-chain fatty acid catabolic process"/>
    <property type="evidence" value="ECO:0007669"/>
    <property type="project" value="TreeGrafter"/>
</dbReference>
<protein>
    <recommendedName>
        <fullName evidence="30">Phospholipase ABHD3</fullName>
        <ecNumber evidence="3">3.1.1.4</ecNumber>
    </recommendedName>
    <alternativeName>
        <fullName evidence="31">Abhydrolase domain-containing protein 3</fullName>
    </alternativeName>
</protein>
<evidence type="ECO:0000256" key="17">
    <source>
        <dbReference type="ARBA" id="ARBA00050182"/>
    </source>
</evidence>
<comment type="catalytic activity">
    <reaction evidence="14">
        <text>1-hexadecanoyl-2-(9-oxononanoyl)-sn-glycero-3-phosphocholine + H2O = 9-oxononanoate + 1-hexadecanoyl-sn-glycero-3-phosphocholine + H(+)</text>
        <dbReference type="Rhea" id="RHEA:41179"/>
        <dbReference type="ChEBI" id="CHEBI:15377"/>
        <dbReference type="ChEBI" id="CHEBI:15378"/>
        <dbReference type="ChEBI" id="CHEBI:61042"/>
        <dbReference type="ChEBI" id="CHEBI:72998"/>
        <dbReference type="ChEBI" id="CHEBI:77812"/>
    </reaction>
    <physiologicalReaction direction="left-to-right" evidence="14">
        <dbReference type="Rhea" id="RHEA:41180"/>
    </physiologicalReaction>
</comment>
<evidence type="ECO:0000256" key="3">
    <source>
        <dbReference type="ARBA" id="ARBA00013278"/>
    </source>
</evidence>
<sequence length="440" mass="49658">MQQECASHFQTGLDSLSTKPSPQVIKPSLMLRTSVPENLGNDCILKVEHLTSGPGNLLREQWFQVTGDIVTVKLKHCVWILKYIKPVIACGDTKLKQFLDEHCPISKEKFWPTWWAFEGRMQTVLRSLLQSQPHMEYTGEYIKCPDGGVIKLDWVENDDHSRTSKDLRPTILLLPGLTGNSSESYILHMVEDATAMGYRSVVFNNRGTCGTPLKTPRTYCASKSDDTALVIDHIKKRYPDAPLMGIGISLGGMILFNYMAHYGSTARLCAAMCFSVNWNVFKGIESLETPINYHLFNRVLAKALCGLVEMHSDVLEKHEDLEIPHILKSQTIRDFDERFTSKVFGYESLDHYYEDASLHTKIHALGKPVVCLSAGDDPFSPAHSVPLKDAETNDNIAIVLTSHGGHIGFLEGTLPRHRSYMYRWMRQFVPAMFEHGIKSL</sequence>
<keyword evidence="9" id="KW-0443">Lipid metabolism</keyword>
<dbReference type="AlphaFoldDB" id="A0AAV4CST0"/>
<feature type="region of interest" description="Disordered" evidence="33">
    <location>
        <begin position="1"/>
        <end position="21"/>
    </location>
</feature>
<evidence type="ECO:0000313" key="35">
    <source>
        <dbReference type="EMBL" id="GFO34801.1"/>
    </source>
</evidence>
<evidence type="ECO:0000256" key="2">
    <source>
        <dbReference type="ARBA" id="ARBA00010884"/>
    </source>
</evidence>
<dbReference type="Gene3D" id="3.40.50.1820">
    <property type="entry name" value="alpha/beta hydrolase"/>
    <property type="match status" value="1"/>
</dbReference>
<dbReference type="FunFam" id="3.40.50.1820:FF:000079">
    <property type="entry name" value="Abhydrolase domain-containing 3"/>
    <property type="match status" value="1"/>
</dbReference>
<evidence type="ECO:0000256" key="29">
    <source>
        <dbReference type="ARBA" id="ARBA00059841"/>
    </source>
</evidence>
<organism evidence="35 36">
    <name type="scientific">Plakobranchus ocellatus</name>
    <dbReference type="NCBI Taxonomy" id="259542"/>
    <lineage>
        <taxon>Eukaryota</taxon>
        <taxon>Metazoa</taxon>
        <taxon>Spiralia</taxon>
        <taxon>Lophotrochozoa</taxon>
        <taxon>Mollusca</taxon>
        <taxon>Gastropoda</taxon>
        <taxon>Heterobranchia</taxon>
        <taxon>Euthyneura</taxon>
        <taxon>Panpulmonata</taxon>
        <taxon>Sacoglossa</taxon>
        <taxon>Placobranchoidea</taxon>
        <taxon>Plakobranchidae</taxon>
        <taxon>Plakobranchus</taxon>
    </lineage>
</organism>
<comment type="subcellular location">
    <subcellularLocation>
        <location evidence="1">Membrane</location>
        <topology evidence="1">Single-pass type II membrane protein</topology>
    </subcellularLocation>
</comment>